<organism evidence="2 3">
    <name type="scientific">Vitreoscilla massiliensis</name>
    <dbReference type="NCBI Taxonomy" id="1689272"/>
    <lineage>
        <taxon>Bacteria</taxon>
        <taxon>Pseudomonadati</taxon>
        <taxon>Pseudomonadota</taxon>
        <taxon>Betaproteobacteria</taxon>
        <taxon>Neisseriales</taxon>
        <taxon>Neisseriaceae</taxon>
        <taxon>Vitreoscilla</taxon>
    </lineage>
</organism>
<keyword evidence="1" id="KW-1133">Transmembrane helix</keyword>
<name>A0ABY4E7H3_9NEIS</name>
<gene>
    <name evidence="2" type="ORF">LVJ82_14955</name>
</gene>
<dbReference type="PANTHER" id="PTHR30199">
    <property type="entry name" value="MFS FAMILY TRANSPORTER, PREDICTED SUBSTRATE BENZOATE"/>
    <property type="match status" value="1"/>
</dbReference>
<feature type="transmembrane region" description="Helical" evidence="1">
    <location>
        <begin position="54"/>
        <end position="73"/>
    </location>
</feature>
<feature type="transmembrane region" description="Helical" evidence="1">
    <location>
        <begin position="273"/>
        <end position="295"/>
    </location>
</feature>
<feature type="transmembrane region" description="Helical" evidence="1">
    <location>
        <begin position="194"/>
        <end position="217"/>
    </location>
</feature>
<evidence type="ECO:0000256" key="1">
    <source>
        <dbReference type="SAM" id="Phobius"/>
    </source>
</evidence>
<feature type="transmembrane region" description="Helical" evidence="1">
    <location>
        <begin position="153"/>
        <end position="174"/>
    </location>
</feature>
<proteinExistence type="predicted"/>
<dbReference type="Proteomes" id="UP000832011">
    <property type="component" value="Chromosome"/>
</dbReference>
<dbReference type="Pfam" id="PF03594">
    <property type="entry name" value="BenE"/>
    <property type="match status" value="1"/>
</dbReference>
<feature type="transmembrane region" description="Helical" evidence="1">
    <location>
        <begin position="302"/>
        <end position="323"/>
    </location>
</feature>
<keyword evidence="1" id="KW-0472">Membrane</keyword>
<evidence type="ECO:0000313" key="3">
    <source>
        <dbReference type="Proteomes" id="UP000832011"/>
    </source>
</evidence>
<dbReference type="PANTHER" id="PTHR30199:SF0">
    <property type="entry name" value="INNER MEMBRANE PROTEIN YDCO"/>
    <property type="match status" value="1"/>
</dbReference>
<feature type="transmembrane region" description="Helical" evidence="1">
    <location>
        <begin position="107"/>
        <end position="125"/>
    </location>
</feature>
<feature type="transmembrane region" description="Helical" evidence="1">
    <location>
        <begin position="29"/>
        <end position="47"/>
    </location>
</feature>
<dbReference type="EMBL" id="CP091511">
    <property type="protein sequence ID" value="UOO91288.1"/>
    <property type="molecule type" value="Genomic_DNA"/>
</dbReference>
<dbReference type="NCBIfam" id="TIGR00843">
    <property type="entry name" value="benE"/>
    <property type="match status" value="1"/>
</dbReference>
<feature type="transmembrane region" description="Helical" evidence="1">
    <location>
        <begin position="343"/>
        <end position="364"/>
    </location>
</feature>
<evidence type="ECO:0000313" key="2">
    <source>
        <dbReference type="EMBL" id="UOO91288.1"/>
    </source>
</evidence>
<protein>
    <submittedName>
        <fullName evidence="2">Benzoate/H(+) symporter BenE family transporter</fullName>
    </submittedName>
</protein>
<keyword evidence="3" id="KW-1185">Reference proteome</keyword>
<sequence length="374" mass="39844">MLIVSWGSAAVIIFQAANSLGATSAQITSWFTILALLSGIASMALSWRYRVPIYIAWSTPGAALIALTSGVPLNEALGASIFAGFLAVLLGLSGLFAWMVKHIPANIAAAMLAGILINFGMGIFTSMQSDAAMVVLMLGAYLLSKQFWPKYSLLLMLFVGAAYAYLSGSMHFELLHWQWPSLEWVTPVFDWQTLLSLGIPLFLITLSTQNIPGVAVLHSHGYRPPVSPIMVSTGLITMLFAPFGAFMLNLAAISAAICMGDDVDADPKQRYKAMLVNGVMNFGVVLMGGMVVMLFGALPKTLLLTLAGIAILSTLIGNLVTAVADADTREAALFTLLAAASGIQLWGISSAFWGLLLGMAVYHLNRYTAARRSA</sequence>
<dbReference type="InterPro" id="IPR004711">
    <property type="entry name" value="Benzoate_Transporter"/>
</dbReference>
<feature type="transmembrane region" description="Helical" evidence="1">
    <location>
        <begin position="229"/>
        <end position="253"/>
    </location>
</feature>
<accession>A0ABY4E7H3</accession>
<keyword evidence="1" id="KW-0812">Transmembrane</keyword>
<feature type="transmembrane region" description="Helical" evidence="1">
    <location>
        <begin position="79"/>
        <end position="100"/>
    </location>
</feature>
<reference evidence="2 3" key="1">
    <citation type="journal article" date="2022" name="Res Sq">
        <title>Evolution of multicellular longitudinally dividing oral cavity symbionts (Neisseriaceae).</title>
        <authorList>
            <person name="Nyongesa S."/>
            <person name="Weber P."/>
            <person name="Bernet E."/>
            <person name="Pullido F."/>
            <person name="Nieckarz M."/>
            <person name="Delaby M."/>
            <person name="Nieves C."/>
            <person name="Viehboeck T."/>
            <person name="Krause N."/>
            <person name="Rivera-Millot A."/>
            <person name="Nakamura A."/>
            <person name="Vischer N."/>
            <person name="VanNieuwenhze M."/>
            <person name="Brun Y."/>
            <person name="Cava F."/>
            <person name="Bulgheresi S."/>
            <person name="Veyrier F."/>
        </authorList>
    </citation>
    <scope>NUCLEOTIDE SEQUENCE [LARGE SCALE GENOMIC DNA]</scope>
    <source>
        <strain evidence="2 3">SN4</strain>
    </source>
</reference>